<feature type="compositionally biased region" description="Basic and acidic residues" evidence="1">
    <location>
        <begin position="41"/>
        <end position="70"/>
    </location>
</feature>
<evidence type="ECO:0000313" key="3">
    <source>
        <dbReference type="Proteomes" id="UP000226192"/>
    </source>
</evidence>
<dbReference type="OrthoDB" id="4875013at2759"/>
<keyword evidence="3" id="KW-1185">Reference proteome</keyword>
<dbReference type="Proteomes" id="UP000226192">
    <property type="component" value="Unassembled WGS sequence"/>
</dbReference>
<accession>A0A2C5YF84</accession>
<proteinExistence type="predicted"/>
<dbReference type="AlphaFoldDB" id="A0A2C5YF84"/>
<comment type="caution">
    <text evidence="2">The sequence shown here is derived from an EMBL/GenBank/DDBJ whole genome shotgun (WGS) entry which is preliminary data.</text>
</comment>
<gene>
    <name evidence="2" type="ORF">CDD81_2311</name>
</gene>
<sequence length="281" mass="32332">MEESGSADMMAEPEEHGTDVDENEWVDGHGKNADNEPQTIVEEKTVEERAVEKRAVEKRAVEKRAVEKRAARGAPAAAKQKQSGLSSTQLRHSMLDGDMWTITDSFFASMFREWHNMPPTSKDELELIKKLESVIVPFERHINHSDVGFRNWRRRHKRALAKGIVVRPTWPRLCTVTDEGKALWDDVAWERRYGQLVYTRQSLVLQRLGKLPMCGHLSAKKHLFGSEAEQPPRQTIQARNRKSCNRGLGAQWFNPLEELLEAQARRWRVDAEKLKLAFWAA</sequence>
<name>A0A2C5YF84_9HYPO</name>
<evidence type="ECO:0000313" key="2">
    <source>
        <dbReference type="EMBL" id="PHH65531.1"/>
    </source>
</evidence>
<reference evidence="2 3" key="1">
    <citation type="submission" date="2017-06" db="EMBL/GenBank/DDBJ databases">
        <title>Ant-infecting Ophiocordyceps genomes reveal a high diversity of potential behavioral manipulation genes and a possible major role for enterotoxins.</title>
        <authorList>
            <person name="De Bekker C."/>
            <person name="Evans H.C."/>
            <person name="Brachmann A."/>
            <person name="Hughes D.P."/>
        </authorList>
    </citation>
    <scope>NUCLEOTIDE SEQUENCE [LARGE SCALE GENOMIC DNA]</scope>
    <source>
        <strain evidence="2 3">Map64</strain>
    </source>
</reference>
<organism evidence="2 3">
    <name type="scientific">Ophiocordyceps australis</name>
    <dbReference type="NCBI Taxonomy" id="1399860"/>
    <lineage>
        <taxon>Eukaryota</taxon>
        <taxon>Fungi</taxon>
        <taxon>Dikarya</taxon>
        <taxon>Ascomycota</taxon>
        <taxon>Pezizomycotina</taxon>
        <taxon>Sordariomycetes</taxon>
        <taxon>Hypocreomycetidae</taxon>
        <taxon>Hypocreales</taxon>
        <taxon>Ophiocordycipitaceae</taxon>
        <taxon>Ophiocordyceps</taxon>
    </lineage>
</organism>
<feature type="region of interest" description="Disordered" evidence="1">
    <location>
        <begin position="1"/>
        <end position="88"/>
    </location>
</feature>
<protein>
    <submittedName>
        <fullName evidence="2">Uncharacterized protein</fullName>
    </submittedName>
</protein>
<dbReference type="EMBL" id="NJET01000017">
    <property type="protein sequence ID" value="PHH65531.1"/>
    <property type="molecule type" value="Genomic_DNA"/>
</dbReference>
<evidence type="ECO:0000256" key="1">
    <source>
        <dbReference type="SAM" id="MobiDB-lite"/>
    </source>
</evidence>